<reference evidence="1" key="1">
    <citation type="submission" date="2020-08" db="EMBL/GenBank/DDBJ databases">
        <title>Multicomponent nature underlies the extraordinary mechanical properties of spider dragline silk.</title>
        <authorList>
            <person name="Kono N."/>
            <person name="Nakamura H."/>
            <person name="Mori M."/>
            <person name="Yoshida Y."/>
            <person name="Ohtoshi R."/>
            <person name="Malay A.D."/>
            <person name="Moran D.A.P."/>
            <person name="Tomita M."/>
            <person name="Numata K."/>
            <person name="Arakawa K."/>
        </authorList>
    </citation>
    <scope>NUCLEOTIDE SEQUENCE</scope>
</reference>
<proteinExistence type="predicted"/>
<comment type="caution">
    <text evidence="1">The sequence shown here is derived from an EMBL/GenBank/DDBJ whole genome shotgun (WGS) entry which is preliminary data.</text>
</comment>
<keyword evidence="2" id="KW-1185">Reference proteome</keyword>
<organism evidence="1 2">
    <name type="scientific">Trichonephila inaurata madagascariensis</name>
    <dbReference type="NCBI Taxonomy" id="2747483"/>
    <lineage>
        <taxon>Eukaryota</taxon>
        <taxon>Metazoa</taxon>
        <taxon>Ecdysozoa</taxon>
        <taxon>Arthropoda</taxon>
        <taxon>Chelicerata</taxon>
        <taxon>Arachnida</taxon>
        <taxon>Araneae</taxon>
        <taxon>Araneomorphae</taxon>
        <taxon>Entelegynae</taxon>
        <taxon>Araneoidea</taxon>
        <taxon>Nephilidae</taxon>
        <taxon>Trichonephila</taxon>
        <taxon>Trichonephila inaurata</taxon>
    </lineage>
</organism>
<evidence type="ECO:0000313" key="2">
    <source>
        <dbReference type="Proteomes" id="UP000886998"/>
    </source>
</evidence>
<dbReference type="AlphaFoldDB" id="A0A8X6WPB1"/>
<protein>
    <submittedName>
        <fullName evidence="1">Uncharacterized protein</fullName>
    </submittedName>
</protein>
<gene>
    <name evidence="1" type="ORF">TNIN_360631</name>
</gene>
<dbReference type="EMBL" id="BMAV01000797">
    <property type="protein sequence ID" value="GFY38335.1"/>
    <property type="molecule type" value="Genomic_DNA"/>
</dbReference>
<name>A0A8X6WPB1_9ARAC</name>
<sequence>MLSGAVIGVIGNLKKSIGNTELEPDVEPYLRNGFYKASRDSSNYDPTRVRAGPFVSRLCIFSISFAFDSFAPLRQKKEQKCDDESLTRPQTRRRHREREVIRKLEPQIESLRALTRVIHHSQNIEDSPRFHSTDCSKLKVRCLEFEFMDVTPATIAAVSSLYWSETKDFESKTLDENAHATEFLSAMWSIGLVPIFHARIWYCLIHPFIFIQLHTFGNKKLGR</sequence>
<dbReference type="Proteomes" id="UP000886998">
    <property type="component" value="Unassembled WGS sequence"/>
</dbReference>
<accession>A0A8X6WPB1</accession>
<evidence type="ECO:0000313" key="1">
    <source>
        <dbReference type="EMBL" id="GFY38335.1"/>
    </source>
</evidence>